<name>A0A844Z577_9SPHN</name>
<evidence type="ECO:0000313" key="1">
    <source>
        <dbReference type="EMBL" id="MXO82654.1"/>
    </source>
</evidence>
<keyword evidence="2" id="KW-1185">Reference proteome</keyword>
<organism evidence="1 2">
    <name type="scientific">Pontixanthobacter aestiaquae</name>
    <dbReference type="NCBI Taxonomy" id="1509367"/>
    <lineage>
        <taxon>Bacteria</taxon>
        <taxon>Pseudomonadati</taxon>
        <taxon>Pseudomonadota</taxon>
        <taxon>Alphaproteobacteria</taxon>
        <taxon>Sphingomonadales</taxon>
        <taxon>Erythrobacteraceae</taxon>
        <taxon>Pontixanthobacter</taxon>
    </lineage>
</organism>
<comment type="caution">
    <text evidence="1">The sequence shown here is derived from an EMBL/GenBank/DDBJ whole genome shotgun (WGS) entry which is preliminary data.</text>
</comment>
<dbReference type="AlphaFoldDB" id="A0A844Z577"/>
<reference evidence="1 2" key="1">
    <citation type="submission" date="2019-12" db="EMBL/GenBank/DDBJ databases">
        <title>Genomic-based taxomic classification of the family Erythrobacteraceae.</title>
        <authorList>
            <person name="Xu L."/>
        </authorList>
    </citation>
    <scope>NUCLEOTIDE SEQUENCE [LARGE SCALE GENOMIC DNA]</scope>
    <source>
        <strain evidence="1 2">KCTC 42006</strain>
    </source>
</reference>
<accession>A0A844Z577</accession>
<protein>
    <submittedName>
        <fullName evidence="1">Uncharacterized protein</fullName>
    </submittedName>
</protein>
<dbReference type="EMBL" id="WTYZ01000001">
    <property type="protein sequence ID" value="MXO82654.1"/>
    <property type="molecule type" value="Genomic_DNA"/>
</dbReference>
<gene>
    <name evidence="1" type="ORF">GRI35_04620</name>
</gene>
<dbReference type="Proteomes" id="UP000460290">
    <property type="component" value="Unassembled WGS sequence"/>
</dbReference>
<sequence length="168" mass="17757">MSIVLAASLLALQGAKLVDGPQADASGLAAEYGSGVCRISVFGKDNDGERIRAEVSNRLRDGNLALRMTGPFVNKFRSEDNEANHPMTVKFDSGTSGPSRSGGYNTGGFREYVWGGWGAGEASDKMYNGFAGASSFTVEIDGNSYGPFTWQGKGAVYNAMEKCADDNS</sequence>
<dbReference type="OrthoDB" id="7605253at2"/>
<evidence type="ECO:0000313" key="2">
    <source>
        <dbReference type="Proteomes" id="UP000460290"/>
    </source>
</evidence>
<proteinExistence type="predicted"/>
<dbReference type="RefSeq" id="WP_160613082.1">
    <property type="nucleotide sequence ID" value="NZ_JAUFQM010000001.1"/>
</dbReference>